<protein>
    <submittedName>
        <fullName evidence="4">Uncharacterized protein</fullName>
    </submittedName>
</protein>
<dbReference type="GO" id="GO:0005085">
    <property type="term" value="F:guanyl-nucleotide exchange factor activity"/>
    <property type="evidence" value="ECO:0007669"/>
    <property type="project" value="UniProtKB-KW"/>
</dbReference>
<gene>
    <name evidence="4" type="ORF">L227DRAFT_614180</name>
</gene>
<dbReference type="EMBL" id="ML122285">
    <property type="protein sequence ID" value="RPD56809.1"/>
    <property type="molecule type" value="Genomic_DNA"/>
</dbReference>
<keyword evidence="2" id="KW-0344">Guanine-nucleotide releasing factor</keyword>
<proteinExistence type="inferred from homology"/>
<dbReference type="OrthoDB" id="5585685at2759"/>
<name>A0A5C2S1U3_9APHY</name>
<evidence type="ECO:0000256" key="1">
    <source>
        <dbReference type="ARBA" id="ARBA00009049"/>
    </source>
</evidence>
<keyword evidence="5" id="KW-1185">Reference proteome</keyword>
<accession>A0A5C2S1U3</accession>
<dbReference type="Pfam" id="PF10165">
    <property type="entry name" value="Ric8"/>
    <property type="match status" value="1"/>
</dbReference>
<evidence type="ECO:0000256" key="2">
    <source>
        <dbReference type="ARBA" id="ARBA00022658"/>
    </source>
</evidence>
<organism evidence="4 5">
    <name type="scientific">Lentinus tigrinus ALCF2SS1-6</name>
    <dbReference type="NCBI Taxonomy" id="1328759"/>
    <lineage>
        <taxon>Eukaryota</taxon>
        <taxon>Fungi</taxon>
        <taxon>Dikarya</taxon>
        <taxon>Basidiomycota</taxon>
        <taxon>Agaricomycotina</taxon>
        <taxon>Agaricomycetes</taxon>
        <taxon>Polyporales</taxon>
        <taxon>Polyporaceae</taxon>
        <taxon>Lentinus</taxon>
    </lineage>
</organism>
<dbReference type="InterPro" id="IPR019318">
    <property type="entry name" value="Gua_nucleotide_exch_fac_Ric8"/>
</dbReference>
<dbReference type="AlphaFoldDB" id="A0A5C2S1U3"/>
<comment type="similarity">
    <text evidence="1">Belongs to the synembryn family.</text>
</comment>
<sequence length="246" mass="26730">MFKLLKAHTALSAASPRSQVARVLQSITDGKPPGALRPPIHLGLTPRVDSPSAHDCAHGGKKSRLSSKGCKVPWQEPPGSELIVTSANLSVLLSLYKHVPDASNEALRCIANATLLVDRAHVTFINKQVSGGDFAVELLEKTTTPERIFLVPRILFLSTVSRFQASTFIRSLVESKSPCITEVIGKQVDLLSRAILSGTKLACEAMTDLSNFTFHLLLHYPKLLRTFNTLSPHFSVLIAAPMSSTR</sequence>
<dbReference type="STRING" id="1328759.A0A5C2S1U3"/>
<evidence type="ECO:0000313" key="4">
    <source>
        <dbReference type="EMBL" id="RPD56809.1"/>
    </source>
</evidence>
<evidence type="ECO:0000313" key="5">
    <source>
        <dbReference type="Proteomes" id="UP000313359"/>
    </source>
</evidence>
<keyword evidence="3" id="KW-0143">Chaperone</keyword>
<reference evidence="4" key="1">
    <citation type="journal article" date="2018" name="Genome Biol. Evol.">
        <title>Genomics and development of Lentinus tigrinus, a white-rot wood-decaying mushroom with dimorphic fruiting bodies.</title>
        <authorList>
            <person name="Wu B."/>
            <person name="Xu Z."/>
            <person name="Knudson A."/>
            <person name="Carlson A."/>
            <person name="Chen N."/>
            <person name="Kovaka S."/>
            <person name="LaButti K."/>
            <person name="Lipzen A."/>
            <person name="Pennachio C."/>
            <person name="Riley R."/>
            <person name="Schakwitz W."/>
            <person name="Umezawa K."/>
            <person name="Ohm R.A."/>
            <person name="Grigoriev I.V."/>
            <person name="Nagy L.G."/>
            <person name="Gibbons J."/>
            <person name="Hibbett D."/>
        </authorList>
    </citation>
    <scope>NUCLEOTIDE SEQUENCE [LARGE SCALE GENOMIC DNA]</scope>
    <source>
        <strain evidence="4">ALCF2SS1-6</strain>
    </source>
</reference>
<evidence type="ECO:0000256" key="3">
    <source>
        <dbReference type="ARBA" id="ARBA00023186"/>
    </source>
</evidence>
<dbReference type="Proteomes" id="UP000313359">
    <property type="component" value="Unassembled WGS sequence"/>
</dbReference>